<evidence type="ECO:0000256" key="9">
    <source>
        <dbReference type="SAM" id="MobiDB-lite"/>
    </source>
</evidence>
<comment type="pathway">
    <text evidence="7">Protein modification; protein sumoylation.</text>
</comment>
<protein>
    <recommendedName>
        <fullName evidence="7">SUMO-activating enzyme subunit</fullName>
    </recommendedName>
</protein>
<keyword evidence="5 7" id="KW-0833">Ubl conjugation pathway</keyword>
<evidence type="ECO:0000256" key="4">
    <source>
        <dbReference type="ARBA" id="ARBA00022741"/>
    </source>
</evidence>
<gene>
    <name evidence="13" type="primary">UBA2</name>
    <name evidence="13" type="ORF">SO694_00127043</name>
</gene>
<keyword evidence="7" id="KW-0479">Metal-binding</keyword>
<keyword evidence="4 7" id="KW-0547">Nucleotide-binding</keyword>
<evidence type="ECO:0000256" key="5">
    <source>
        <dbReference type="ARBA" id="ARBA00022786"/>
    </source>
</evidence>
<dbReference type="InterPro" id="IPR028077">
    <property type="entry name" value="UAE_UbL_dom"/>
</dbReference>
<evidence type="ECO:0000259" key="12">
    <source>
        <dbReference type="Pfam" id="PF14732"/>
    </source>
</evidence>
<proteinExistence type="inferred from homology"/>
<feature type="active site" description="Glycyl thioester intermediate" evidence="8">
    <location>
        <position position="189"/>
    </location>
</feature>
<evidence type="ECO:0000313" key="14">
    <source>
        <dbReference type="Proteomes" id="UP001363151"/>
    </source>
</evidence>
<dbReference type="Gene3D" id="1.10.10.2660">
    <property type="entry name" value="Ubiquitin-activating enzyme E1, SCCH domain"/>
    <property type="match status" value="1"/>
</dbReference>
<keyword evidence="6 7" id="KW-0067">ATP-binding</keyword>
<sequence length="603" mass="64083">MGTAATESDAYDARYAHCVAAVGGPEVFAKVRRCKVLVVGAGGIGCELLKNLVLVGFESLVTVDLDTIDVSNLNRQFLFRKRHVGMAKAVVAREAVVAFNPLCSVEALHANIKEPRFGLAWFGGFDVVVNALDNVDARRHVNRMCLASDVPLIEAGTTGFLGQVFVIRKGETACYECFPKATKKVYPICTIRSTPSEPVHCVVWAKELFKLLFGDAKESMLFEGGDDGPDASTYGAACAAVRGAPDAEKALGAALALLCDGEVRKQLSMDKYKTAKKTPDPLDGAAVAAACVAARAPSRNRTSADWDRATWTVDECCAELADVAATLAGGDRVGSWEFDKDEPDAMRFVAAAANLRSRIFHIAPKSLYEAKGIAGNIIPAIATTNAVVAGLQVAELLKLIRAGCVLGDGGDRPSVGSVCKYTYCLRDTTRRGLLLQPTRLEEPQATCYVCRKGKVAVALDTTTTTLRTFVDVVLKRKLGFVDPSVDKDGSGLFESEDERLAANLDKVLADLPAGGLGDNAIAEVADFASTGLELDVTIKHKPEADFDEKANPEKVLVLTGADATADPLREAAAQLAADKPPPPPASEKRAADDDAAPRRSARV</sequence>
<feature type="region of interest" description="Disordered" evidence="9">
    <location>
        <begin position="567"/>
        <end position="603"/>
    </location>
</feature>
<comment type="similarity">
    <text evidence="2 7">Belongs to the ubiquitin-activating E1 family.</text>
</comment>
<dbReference type="PIRSF" id="PIRSF039133">
    <property type="entry name" value="SUMO_E1B"/>
    <property type="match status" value="1"/>
</dbReference>
<dbReference type="InterPro" id="IPR000594">
    <property type="entry name" value="ThiF_NAD_FAD-bd"/>
</dbReference>
<name>A0ABR1G374_AURAN</name>
<dbReference type="InterPro" id="IPR045886">
    <property type="entry name" value="ThiF/MoeB/HesA"/>
</dbReference>
<dbReference type="Pfam" id="PF10585">
    <property type="entry name" value="UBA_E1_SCCH"/>
    <property type="match status" value="1"/>
</dbReference>
<keyword evidence="3" id="KW-0436">Ligase</keyword>
<feature type="compositionally biased region" description="Basic and acidic residues" evidence="9">
    <location>
        <begin position="586"/>
        <end position="597"/>
    </location>
</feature>
<dbReference type="Gene3D" id="3.40.50.720">
    <property type="entry name" value="NAD(P)-binding Rossmann-like Domain"/>
    <property type="match status" value="1"/>
</dbReference>
<dbReference type="Gene3D" id="3.10.290.20">
    <property type="entry name" value="Ubiquitin-like 2 activating enzyme e1b. Chain: B, domain 3"/>
    <property type="match status" value="1"/>
</dbReference>
<evidence type="ECO:0000256" key="6">
    <source>
        <dbReference type="ARBA" id="ARBA00022840"/>
    </source>
</evidence>
<dbReference type="InterPro" id="IPR035985">
    <property type="entry name" value="Ubiquitin-activating_enz"/>
</dbReference>
<feature type="domain" description="THIF-type NAD/FAD binding fold" evidence="10">
    <location>
        <begin position="24"/>
        <end position="401"/>
    </location>
</feature>
<dbReference type="InterPro" id="IPR033127">
    <property type="entry name" value="UBQ-activ_enz_E1_Cys_AS"/>
</dbReference>
<evidence type="ECO:0000259" key="10">
    <source>
        <dbReference type="Pfam" id="PF00899"/>
    </source>
</evidence>
<dbReference type="SUPFAM" id="SSF69572">
    <property type="entry name" value="Activating enzymes of the ubiquitin-like proteins"/>
    <property type="match status" value="1"/>
</dbReference>
<accession>A0ABR1G374</accession>
<dbReference type="PANTHER" id="PTHR10953:SF5">
    <property type="entry name" value="SUMO-ACTIVATING ENZYME SUBUNIT 2"/>
    <property type="match status" value="1"/>
</dbReference>
<evidence type="ECO:0000313" key="13">
    <source>
        <dbReference type="EMBL" id="KAK7242896.1"/>
    </source>
</evidence>
<comment type="pathway">
    <text evidence="1">Protein modification; protein ubiquitination.</text>
</comment>
<keyword evidence="7" id="KW-0862">Zinc</keyword>
<evidence type="ECO:0000256" key="2">
    <source>
        <dbReference type="ARBA" id="ARBA00005673"/>
    </source>
</evidence>
<comment type="caution">
    <text evidence="13">The sequence shown here is derived from an EMBL/GenBank/DDBJ whole genome shotgun (WGS) entry which is preliminary data.</text>
</comment>
<dbReference type="Proteomes" id="UP001363151">
    <property type="component" value="Unassembled WGS sequence"/>
</dbReference>
<evidence type="ECO:0000259" key="11">
    <source>
        <dbReference type="Pfam" id="PF10585"/>
    </source>
</evidence>
<dbReference type="Pfam" id="PF00899">
    <property type="entry name" value="ThiF"/>
    <property type="match status" value="1"/>
</dbReference>
<feature type="domain" description="Ubiquitin/SUMO-activating enzyme ubiquitin-like" evidence="12">
    <location>
        <begin position="457"/>
        <end position="543"/>
    </location>
</feature>
<evidence type="ECO:0000256" key="8">
    <source>
        <dbReference type="PROSITE-ProRule" id="PRU10132"/>
    </source>
</evidence>
<dbReference type="Pfam" id="PF14732">
    <property type="entry name" value="UAE_UbL"/>
    <property type="match status" value="1"/>
</dbReference>
<evidence type="ECO:0000256" key="7">
    <source>
        <dbReference type="PIRNR" id="PIRNR039133"/>
    </source>
</evidence>
<feature type="domain" description="Ubiquitin-activating enzyme SCCH" evidence="11">
    <location>
        <begin position="310"/>
        <end position="371"/>
    </location>
</feature>
<dbReference type="InterPro" id="IPR030661">
    <property type="entry name" value="Uba2"/>
</dbReference>
<comment type="subunit">
    <text evidence="7">Heterodimer.</text>
</comment>
<dbReference type="InterPro" id="IPR019572">
    <property type="entry name" value="UBA_E1_SCCH"/>
</dbReference>
<organism evidence="13 14">
    <name type="scientific">Aureococcus anophagefferens</name>
    <name type="common">Harmful bloom alga</name>
    <dbReference type="NCBI Taxonomy" id="44056"/>
    <lineage>
        <taxon>Eukaryota</taxon>
        <taxon>Sar</taxon>
        <taxon>Stramenopiles</taxon>
        <taxon>Ochrophyta</taxon>
        <taxon>Pelagophyceae</taxon>
        <taxon>Pelagomonadales</taxon>
        <taxon>Pelagomonadaceae</taxon>
        <taxon>Aureococcus</taxon>
    </lineage>
</organism>
<evidence type="ECO:0000256" key="3">
    <source>
        <dbReference type="ARBA" id="ARBA00022598"/>
    </source>
</evidence>
<dbReference type="InterPro" id="IPR042063">
    <property type="entry name" value="Ubi_acti_E1_SCCH"/>
</dbReference>
<keyword evidence="14" id="KW-1185">Reference proteome</keyword>
<dbReference type="EMBL" id="JBBJCI010000132">
    <property type="protein sequence ID" value="KAK7242896.1"/>
    <property type="molecule type" value="Genomic_DNA"/>
</dbReference>
<evidence type="ECO:0000256" key="1">
    <source>
        <dbReference type="ARBA" id="ARBA00004906"/>
    </source>
</evidence>
<reference evidence="13 14" key="1">
    <citation type="submission" date="2024-03" db="EMBL/GenBank/DDBJ databases">
        <title>Aureococcus anophagefferens CCMP1851 and Kratosvirus quantuckense: Draft genome of a second virus-susceptible host strain in the model system.</title>
        <authorList>
            <person name="Chase E."/>
            <person name="Truchon A.R."/>
            <person name="Schepens W."/>
            <person name="Wilhelm S.W."/>
        </authorList>
    </citation>
    <scope>NUCLEOTIDE SEQUENCE [LARGE SCALE GENOMIC DNA]</scope>
    <source>
        <strain evidence="13 14">CCMP1851</strain>
    </source>
</reference>
<dbReference type="PROSITE" id="PS00865">
    <property type="entry name" value="UBIQUITIN_ACTIVAT_2"/>
    <property type="match status" value="1"/>
</dbReference>
<dbReference type="PANTHER" id="PTHR10953">
    <property type="entry name" value="UBIQUITIN-ACTIVATING ENZYME E1"/>
    <property type="match status" value="1"/>
</dbReference>